<sequence>MYFESIEKIADFYKIDNLQAEAESWYSFWQNKDCQDIDFIDLLNCNCTFFPNIAVALEIFLSLPATSCTAERSFSTLRRVETWLRSTMGDDRLNGICMLSVHREKVNSNKEKFIENALTTFGRECPRRLEFIFNEKERCIIIYYK</sequence>
<evidence type="ECO:0000313" key="2">
    <source>
        <dbReference type="EMBL" id="CAI6362441.1"/>
    </source>
</evidence>
<dbReference type="PANTHER" id="PTHR46289">
    <property type="entry name" value="52 KDA REPRESSOR OF THE INHIBITOR OF THE PROTEIN KINASE-LIKE PROTEIN-RELATED"/>
    <property type="match status" value="1"/>
</dbReference>
<dbReference type="GO" id="GO:0046983">
    <property type="term" value="F:protein dimerization activity"/>
    <property type="evidence" value="ECO:0007669"/>
    <property type="project" value="InterPro"/>
</dbReference>
<dbReference type="EMBL" id="CARXXK010000003">
    <property type="protein sequence ID" value="CAI6362441.1"/>
    <property type="molecule type" value="Genomic_DNA"/>
</dbReference>
<evidence type="ECO:0000259" key="1">
    <source>
        <dbReference type="Pfam" id="PF05699"/>
    </source>
</evidence>
<dbReference type="AlphaFoldDB" id="A0AAV0X407"/>
<dbReference type="InterPro" id="IPR012337">
    <property type="entry name" value="RNaseH-like_sf"/>
</dbReference>
<gene>
    <name evidence="2" type="ORF">MEUPH1_LOCUS17508</name>
</gene>
<accession>A0AAV0X407</accession>
<name>A0AAV0X407_9HEMI</name>
<feature type="domain" description="HAT C-terminal dimerisation" evidence="1">
    <location>
        <begin position="29"/>
        <end position="102"/>
    </location>
</feature>
<proteinExistence type="predicted"/>
<protein>
    <recommendedName>
        <fullName evidence="1">HAT C-terminal dimerisation domain-containing protein</fullName>
    </recommendedName>
</protein>
<organism evidence="2 3">
    <name type="scientific">Macrosiphum euphorbiae</name>
    <name type="common">potato aphid</name>
    <dbReference type="NCBI Taxonomy" id="13131"/>
    <lineage>
        <taxon>Eukaryota</taxon>
        <taxon>Metazoa</taxon>
        <taxon>Ecdysozoa</taxon>
        <taxon>Arthropoda</taxon>
        <taxon>Hexapoda</taxon>
        <taxon>Insecta</taxon>
        <taxon>Pterygota</taxon>
        <taxon>Neoptera</taxon>
        <taxon>Paraneoptera</taxon>
        <taxon>Hemiptera</taxon>
        <taxon>Sternorrhyncha</taxon>
        <taxon>Aphidomorpha</taxon>
        <taxon>Aphidoidea</taxon>
        <taxon>Aphididae</taxon>
        <taxon>Macrosiphini</taxon>
        <taxon>Macrosiphum</taxon>
    </lineage>
</organism>
<dbReference type="PANTHER" id="PTHR46289:SF14">
    <property type="entry name" value="DUF4371 DOMAIN-CONTAINING PROTEIN"/>
    <property type="match status" value="1"/>
</dbReference>
<dbReference type="SUPFAM" id="SSF53098">
    <property type="entry name" value="Ribonuclease H-like"/>
    <property type="match status" value="1"/>
</dbReference>
<dbReference type="InterPro" id="IPR008906">
    <property type="entry name" value="HATC_C_dom"/>
</dbReference>
<evidence type="ECO:0000313" key="3">
    <source>
        <dbReference type="Proteomes" id="UP001160148"/>
    </source>
</evidence>
<keyword evidence="3" id="KW-1185">Reference proteome</keyword>
<dbReference type="InterPro" id="IPR052958">
    <property type="entry name" value="IFN-induced_PKR_regulator"/>
</dbReference>
<comment type="caution">
    <text evidence="2">The sequence shown here is derived from an EMBL/GenBank/DDBJ whole genome shotgun (WGS) entry which is preliminary data.</text>
</comment>
<dbReference type="Pfam" id="PF05699">
    <property type="entry name" value="Dimer_Tnp_hAT"/>
    <property type="match status" value="1"/>
</dbReference>
<reference evidence="2 3" key="1">
    <citation type="submission" date="2023-01" db="EMBL/GenBank/DDBJ databases">
        <authorList>
            <person name="Whitehead M."/>
        </authorList>
    </citation>
    <scope>NUCLEOTIDE SEQUENCE [LARGE SCALE GENOMIC DNA]</scope>
</reference>
<dbReference type="Proteomes" id="UP001160148">
    <property type="component" value="Unassembled WGS sequence"/>
</dbReference>